<dbReference type="NCBIfam" id="TIGR01509">
    <property type="entry name" value="HAD-SF-IA-v3"/>
    <property type="match status" value="1"/>
</dbReference>
<evidence type="ECO:0000313" key="1">
    <source>
        <dbReference type="EMBL" id="OLL22071.1"/>
    </source>
</evidence>
<organism evidence="1 2">
    <name type="scientific">Neolecta irregularis (strain DAH-3)</name>
    <dbReference type="NCBI Taxonomy" id="1198029"/>
    <lineage>
        <taxon>Eukaryota</taxon>
        <taxon>Fungi</taxon>
        <taxon>Dikarya</taxon>
        <taxon>Ascomycota</taxon>
        <taxon>Taphrinomycotina</taxon>
        <taxon>Neolectales</taxon>
        <taxon>Neolectaceae</taxon>
        <taxon>Neolecta</taxon>
    </lineage>
</organism>
<keyword evidence="2" id="KW-1185">Reference proteome</keyword>
<dbReference type="Gene3D" id="3.40.50.1000">
    <property type="entry name" value="HAD superfamily/HAD-like"/>
    <property type="match status" value="1"/>
</dbReference>
<dbReference type="Gene3D" id="3.30.450.20">
    <property type="entry name" value="PAS domain"/>
    <property type="match status" value="1"/>
</dbReference>
<reference evidence="1 2" key="1">
    <citation type="submission" date="2016-04" db="EMBL/GenBank/DDBJ databases">
        <title>Evolutionary innovation and constraint leading to complex multicellularity in the Ascomycota.</title>
        <authorList>
            <person name="Cisse O."/>
            <person name="Nguyen A."/>
            <person name="Hewitt D.A."/>
            <person name="Jedd G."/>
            <person name="Stajich J.E."/>
        </authorList>
    </citation>
    <scope>NUCLEOTIDE SEQUENCE [LARGE SCALE GENOMIC DNA]</scope>
    <source>
        <strain evidence="1 2">DAH-3</strain>
    </source>
</reference>
<dbReference type="Gene3D" id="1.10.150.240">
    <property type="entry name" value="Putative phosphatase, domain 2"/>
    <property type="match status" value="1"/>
</dbReference>
<dbReference type="InterPro" id="IPR023198">
    <property type="entry name" value="PGP-like_dom2"/>
</dbReference>
<feature type="non-terminal residue" evidence="1">
    <location>
        <position position="416"/>
    </location>
</feature>
<evidence type="ECO:0000313" key="2">
    <source>
        <dbReference type="Proteomes" id="UP000186594"/>
    </source>
</evidence>
<dbReference type="InterPro" id="IPR006439">
    <property type="entry name" value="HAD-SF_hydro_IA"/>
</dbReference>
<dbReference type="SUPFAM" id="SSF56784">
    <property type="entry name" value="HAD-like"/>
    <property type="match status" value="1"/>
</dbReference>
<dbReference type="PANTHER" id="PTHR18901">
    <property type="entry name" value="2-DEOXYGLUCOSE-6-PHOSPHATE PHOSPHATASE 2"/>
    <property type="match status" value="1"/>
</dbReference>
<protein>
    <submittedName>
        <fullName evidence="1">Uncharacterized protein</fullName>
    </submittedName>
</protein>
<dbReference type="InterPro" id="IPR036412">
    <property type="entry name" value="HAD-like_sf"/>
</dbReference>
<dbReference type="Pfam" id="PF00702">
    <property type="entry name" value="Hydrolase"/>
    <property type="match status" value="1"/>
</dbReference>
<name>A0A1U7LHR8_NEOID</name>
<sequence length="416" mass="46331">MEYSESPYLLHGFRNLPFIALILDEQLTIRHSSCLAEDRLHLGENHIGVHLQSYICAPINLSHILDGLNATSSCTLSLNLWNAEVKATFSKWTSEWTSGFNVVMEDNHSVVAQETLTKFEFLEAVLEHIGSAVFAVTADGRHALYNRQAGDCFGNMLPPPGAQNTEWVYKRWTARNPQTNEEVRLPLEQILSTGAHLKDVDVLITNNEEVGSKAVHSVVNGRPIDHNGKMVGAILLGLGYPEWRKVPRRRTVGFLIQSNLRRYGKPDLPMSVKLQMMGRLGPAAAQVLIDWAELPLTPAEYFAEQSTIQTPMWPKIQILPGVLQLIIHLSEKKIPIAIATSSTTANYRLKLNHLEILTSKFDAIVTGDCDLMKGRRGKPKGDIFLLALEMLGLEDVRPNECLVFEDSVPGVEAAKD</sequence>
<dbReference type="AlphaFoldDB" id="A0A1U7LHR8"/>
<dbReference type="InterPro" id="IPR023214">
    <property type="entry name" value="HAD_sf"/>
</dbReference>
<dbReference type="PANTHER" id="PTHR18901:SF38">
    <property type="entry name" value="PSEUDOURIDINE-5'-PHOSPHATASE"/>
    <property type="match status" value="1"/>
</dbReference>
<accession>A0A1U7LHR8</accession>
<dbReference type="OrthoDB" id="40579at2759"/>
<dbReference type="GO" id="GO:0016791">
    <property type="term" value="F:phosphatase activity"/>
    <property type="evidence" value="ECO:0007669"/>
    <property type="project" value="TreeGrafter"/>
</dbReference>
<dbReference type="EMBL" id="LXFE01003920">
    <property type="protein sequence ID" value="OLL22071.1"/>
    <property type="molecule type" value="Genomic_DNA"/>
</dbReference>
<dbReference type="Proteomes" id="UP000186594">
    <property type="component" value="Unassembled WGS sequence"/>
</dbReference>
<proteinExistence type="predicted"/>
<comment type="caution">
    <text evidence="1">The sequence shown here is derived from an EMBL/GenBank/DDBJ whole genome shotgun (WGS) entry which is preliminary data.</text>
</comment>
<dbReference type="STRING" id="1198029.A0A1U7LHR8"/>
<gene>
    <name evidence="1" type="ORF">NEOLI_003283</name>
</gene>